<keyword evidence="4 6" id="KW-0413">Isomerase</keyword>
<keyword evidence="7" id="KW-1185">Reference proteome</keyword>
<dbReference type="GO" id="GO:0008733">
    <property type="term" value="F:L-arabinose isomerase activity"/>
    <property type="evidence" value="ECO:0007669"/>
    <property type="project" value="InterPro"/>
</dbReference>
<dbReference type="SUPFAM" id="SSF50443">
    <property type="entry name" value="FucI/AraA C-terminal domain-like"/>
    <property type="match status" value="1"/>
</dbReference>
<dbReference type="InterPro" id="IPR004216">
    <property type="entry name" value="Fuc/Ara_isomerase_C"/>
</dbReference>
<keyword evidence="5" id="KW-0119">Carbohydrate metabolism</keyword>
<dbReference type="GO" id="GO:0019569">
    <property type="term" value="P:L-arabinose catabolic process to D-xylulose 5-phosphate"/>
    <property type="evidence" value="ECO:0007669"/>
    <property type="project" value="TreeGrafter"/>
</dbReference>
<evidence type="ECO:0000256" key="3">
    <source>
        <dbReference type="ARBA" id="ARBA00023211"/>
    </source>
</evidence>
<reference evidence="6 7" key="1">
    <citation type="submission" date="2017-09" db="EMBL/GenBank/DDBJ databases">
        <authorList>
            <person name="Ehlers B."/>
            <person name="Leendertz F.H."/>
        </authorList>
    </citation>
    <scope>NUCLEOTIDE SEQUENCE [LARGE SCALE GENOMIC DNA]</scope>
    <source>
        <strain evidence="6 7">CGMCC 1.05381</strain>
    </source>
</reference>
<evidence type="ECO:0000256" key="4">
    <source>
        <dbReference type="ARBA" id="ARBA00023235"/>
    </source>
</evidence>
<dbReference type="InterPro" id="IPR003762">
    <property type="entry name" value="Lara_isomerase"/>
</dbReference>
<dbReference type="InterPro" id="IPR038583">
    <property type="entry name" value="AraA_N_sf"/>
</dbReference>
<keyword evidence="1" id="KW-0479">Metal-binding</keyword>
<dbReference type="AlphaFoldDB" id="A0A2C8Z6A4"/>
<dbReference type="GO" id="GO:0046872">
    <property type="term" value="F:metal ion binding"/>
    <property type="evidence" value="ECO:0007669"/>
    <property type="project" value="UniProtKB-KW"/>
</dbReference>
<name>A0A2C8Z6A4_9MICO</name>
<dbReference type="GO" id="GO:0005829">
    <property type="term" value="C:cytosol"/>
    <property type="evidence" value="ECO:0007669"/>
    <property type="project" value="TreeGrafter"/>
</dbReference>
<proteinExistence type="predicted"/>
<dbReference type="RefSeq" id="WP_097060052.1">
    <property type="nucleotide sequence ID" value="NZ_BMLC01000001.1"/>
</dbReference>
<dbReference type="Gene3D" id="3.40.50.10940">
    <property type="match status" value="1"/>
</dbReference>
<dbReference type="OrthoDB" id="3194672at2"/>
<keyword evidence="3" id="KW-0464">Manganese</keyword>
<evidence type="ECO:0000313" key="6">
    <source>
        <dbReference type="EMBL" id="SOE59193.1"/>
    </source>
</evidence>
<dbReference type="SUPFAM" id="SSF53743">
    <property type="entry name" value="FucI/AraA N-terminal and middle domains"/>
    <property type="match status" value="1"/>
</dbReference>
<evidence type="ECO:0000256" key="2">
    <source>
        <dbReference type="ARBA" id="ARBA00022935"/>
    </source>
</evidence>
<organism evidence="6 7">
    <name type="scientific">Salinibacterium xinjiangense</name>
    <dbReference type="NCBI Taxonomy" id="386302"/>
    <lineage>
        <taxon>Bacteria</taxon>
        <taxon>Bacillati</taxon>
        <taxon>Actinomycetota</taxon>
        <taxon>Actinomycetes</taxon>
        <taxon>Micrococcales</taxon>
        <taxon>Microbacteriaceae</taxon>
        <taxon>Salinibacterium</taxon>
    </lineage>
</organism>
<protein>
    <submittedName>
        <fullName evidence="6">L-arabinose isomerase</fullName>
    </submittedName>
</protein>
<dbReference type="PANTHER" id="PTHR38464:SF1">
    <property type="entry name" value="L-ARABINOSE ISOMERASE"/>
    <property type="match status" value="1"/>
</dbReference>
<sequence>MNNTTASLLPPKTRRKTRIGLVAGGLGAYWPQFPQLLPQLKESTACVVERFQQMDAEVTDVGFVSDAQEAAIAAERLRAADCDLIVMFITTYLTSSMVLPIAQRSKTPVLVIDLQPTAKMDHATFGTGEWLAYCGQCSVPEVGNVFRRAGIPFRSVSGYLRQDSAWERIGQWIRAAHVRATLRHARHGLMGHLYPGMLDVSTDLTLLPVTFGSHVEVLEFDDLRVRVEEVTDAQVDDRMALAREVFTLDDSVQGEDFAWGAKVSVALDRLVDDFDLDTLAYYHRGLAGEQHERLGAGMILGASLLTARGVPVTGEYELRTTVAQLITQSVGAGGSFTEIQALNFEDGVVEMGHDGPADLAVSARDPLLRGLGIYHGKRGWGVSVEFDVQHGPVTTLGLGQDRDGTLVLIASEGVVVDGPLLAIGNTTSRVDFGMDPGLWVDEWSQTGIGHHWSLSIGHRAADYKAAANLLGIDFRQV</sequence>
<keyword evidence="2" id="KW-0054">Arabinose catabolism</keyword>
<dbReference type="CDD" id="cd00578">
    <property type="entry name" value="L-fuc_L-ara-isomerases"/>
    <property type="match status" value="1"/>
</dbReference>
<gene>
    <name evidence="6" type="ORF">SAMN06296378_0898</name>
</gene>
<dbReference type="PANTHER" id="PTHR38464">
    <property type="entry name" value="L-ARABINOSE ISOMERASE"/>
    <property type="match status" value="1"/>
</dbReference>
<dbReference type="EMBL" id="OCST01000002">
    <property type="protein sequence ID" value="SOE59193.1"/>
    <property type="molecule type" value="Genomic_DNA"/>
</dbReference>
<evidence type="ECO:0000256" key="5">
    <source>
        <dbReference type="ARBA" id="ARBA00023277"/>
    </source>
</evidence>
<dbReference type="Proteomes" id="UP000219440">
    <property type="component" value="Unassembled WGS sequence"/>
</dbReference>
<accession>A0A2C8Z6A4</accession>
<evidence type="ECO:0000313" key="7">
    <source>
        <dbReference type="Proteomes" id="UP000219440"/>
    </source>
</evidence>
<evidence type="ECO:0000256" key="1">
    <source>
        <dbReference type="ARBA" id="ARBA00022723"/>
    </source>
</evidence>
<dbReference type="InterPro" id="IPR009015">
    <property type="entry name" value="Fucose_isomerase_N/cen_sf"/>
</dbReference>